<dbReference type="OrthoDB" id="9804934at2"/>
<evidence type="ECO:0000256" key="3">
    <source>
        <dbReference type="SAM" id="MobiDB-lite"/>
    </source>
</evidence>
<gene>
    <name evidence="4" type="ORF">BACPLE_03009</name>
</gene>
<sequence>MLRIIVLLFFTLFTLNGQAQFWKKSRIAAIKIYERAKNSQWDYSHKRVPDPVINAVKRNYTLKLDSAQLARNAKSKVLSSSPAQPSQPKEEKTPPATPRSTVQRKKTNKNVHEKVLNRFLSYVKIESQSVDTPDFNAFPMTEGQKKIATFLANEIQSFGGKNVEVTVSKDFYVYVKIPSNLSDSQNKTVPNLFFTAHLDVTPEAPGKGINPIVHTNYPGGDLTLSPGIVLSPSSPAGARLNELKGKTIVTTDGTTLLGADDKAGCTILVTLIEELVNNPRIKHPDLFVMFSQNEDIGRAAYRYDPAVFGTKPDIVIDVDGGEPGVFSAENFTAAGQTFYFKGNKAHPGDGLKSQYADALTAAAYFMGAIPPSVHPSASSGKQGYLHCYACEHPVDASGKIIEEDYIAKYRIRYFDKQEGDTLRTYLHNAFQKTCKAFPFVKITPSEEVKQYDNIAYTMYKHTPEIIQKAALKEGLPMVAKSERGGTTSSMLVTTGALPGGPCIYSGQQAAHSCMEWCCIEDLTLIVQVLKNIIEETLKYEK</sequence>
<evidence type="ECO:0000256" key="2">
    <source>
        <dbReference type="ARBA" id="ARBA00022833"/>
    </source>
</evidence>
<dbReference type="AlphaFoldDB" id="B5D208"/>
<reference evidence="4 5" key="2">
    <citation type="submission" date="2008-08" db="EMBL/GenBank/DDBJ databases">
        <authorList>
            <person name="Fulton L."/>
            <person name="Clifton S."/>
            <person name="Fulton B."/>
            <person name="Xu J."/>
            <person name="Minx P."/>
            <person name="Pepin K.H."/>
            <person name="Johnson M."/>
            <person name="Thiruvilangam P."/>
            <person name="Bhonagiri V."/>
            <person name="Nash W.E."/>
            <person name="Mardis E.R."/>
            <person name="Wilson R.K."/>
        </authorList>
    </citation>
    <scope>NUCLEOTIDE SEQUENCE [LARGE SCALE GENOMIC DNA]</scope>
    <source>
        <strain evidence="5">DSM 17135 / JCM 12973 / M2</strain>
    </source>
</reference>
<dbReference type="SUPFAM" id="SSF55031">
    <property type="entry name" value="Bacterial exopeptidase dimerisation domain"/>
    <property type="match status" value="1"/>
</dbReference>
<keyword evidence="2" id="KW-0862">Zinc</keyword>
<comment type="cofactor">
    <cofactor evidence="1">
        <name>Zn(2+)</name>
        <dbReference type="ChEBI" id="CHEBI:29105"/>
    </cofactor>
</comment>
<dbReference type="InterPro" id="IPR036264">
    <property type="entry name" value="Bact_exopeptidase_dim_dom"/>
</dbReference>
<dbReference type="Gene3D" id="3.40.630.10">
    <property type="entry name" value="Zn peptidases"/>
    <property type="match status" value="1"/>
</dbReference>
<dbReference type="RefSeq" id="WP_007563042.1">
    <property type="nucleotide sequence ID" value="NZ_DS990133.1"/>
</dbReference>
<evidence type="ECO:0000313" key="5">
    <source>
        <dbReference type="Proteomes" id="UP000003452"/>
    </source>
</evidence>
<feature type="region of interest" description="Disordered" evidence="3">
    <location>
        <begin position="73"/>
        <end position="108"/>
    </location>
</feature>
<dbReference type="EMBL" id="ABQC02000023">
    <property type="protein sequence ID" value="EDY94601.1"/>
    <property type="molecule type" value="Genomic_DNA"/>
</dbReference>
<accession>B5D208</accession>
<dbReference type="Proteomes" id="UP000003452">
    <property type="component" value="Unassembled WGS sequence"/>
</dbReference>
<dbReference type="GeneID" id="43185729"/>
<dbReference type="GO" id="GO:0005829">
    <property type="term" value="C:cytosol"/>
    <property type="evidence" value="ECO:0007669"/>
    <property type="project" value="TreeGrafter"/>
</dbReference>
<dbReference type="eggNOG" id="COG2195">
    <property type="taxonomic scope" value="Bacteria"/>
</dbReference>
<feature type="compositionally biased region" description="Polar residues" evidence="3">
    <location>
        <begin position="77"/>
        <end position="87"/>
    </location>
</feature>
<organism evidence="4 5">
    <name type="scientific">Phocaeicola plebeius (strain DSM 17135 / JCM 12973 / CCUG 54634 / M2)</name>
    <name type="common">Bacteroides plebeius</name>
    <dbReference type="NCBI Taxonomy" id="484018"/>
    <lineage>
        <taxon>Bacteria</taxon>
        <taxon>Pseudomonadati</taxon>
        <taxon>Bacteroidota</taxon>
        <taxon>Bacteroidia</taxon>
        <taxon>Bacteroidales</taxon>
        <taxon>Bacteroidaceae</taxon>
        <taxon>Phocaeicola</taxon>
    </lineage>
</organism>
<reference evidence="4 5" key="1">
    <citation type="submission" date="2008-08" db="EMBL/GenBank/DDBJ databases">
        <title>Draft genome sequence of Bacteroides plebeius (DSM 17135).</title>
        <authorList>
            <person name="Sudarsanam P."/>
            <person name="Ley R."/>
            <person name="Guruge J."/>
            <person name="Turnbaugh P.J."/>
            <person name="Mahowald M."/>
            <person name="Liep D."/>
            <person name="Gordon J."/>
        </authorList>
    </citation>
    <scope>NUCLEOTIDE SEQUENCE [LARGE SCALE GENOMIC DNA]</scope>
    <source>
        <strain evidence="5">DSM 17135 / JCM 12973 / M2</strain>
    </source>
</reference>
<protein>
    <submittedName>
        <fullName evidence="4">Putative peptidase T</fullName>
    </submittedName>
</protein>
<dbReference type="HOGENOM" id="CLU_503146_0_0_10"/>
<proteinExistence type="predicted"/>
<evidence type="ECO:0000313" key="4">
    <source>
        <dbReference type="EMBL" id="EDY94601.1"/>
    </source>
</evidence>
<dbReference type="GO" id="GO:0045148">
    <property type="term" value="F:tripeptide aminopeptidase activity"/>
    <property type="evidence" value="ECO:0007669"/>
    <property type="project" value="TreeGrafter"/>
</dbReference>
<dbReference type="NCBIfam" id="NF003976">
    <property type="entry name" value="PRK05469.1"/>
    <property type="match status" value="1"/>
</dbReference>
<dbReference type="PANTHER" id="PTHR42994">
    <property type="entry name" value="PEPTIDASE T"/>
    <property type="match status" value="1"/>
</dbReference>
<dbReference type="SUPFAM" id="SSF53187">
    <property type="entry name" value="Zn-dependent exopeptidases"/>
    <property type="match status" value="1"/>
</dbReference>
<comment type="caution">
    <text evidence="4">The sequence shown here is derived from an EMBL/GenBank/DDBJ whole genome shotgun (WGS) entry which is preliminary data.</text>
</comment>
<dbReference type="Gene3D" id="3.30.70.360">
    <property type="match status" value="1"/>
</dbReference>
<dbReference type="PANTHER" id="PTHR42994:SF1">
    <property type="entry name" value="PEPTIDASE T"/>
    <property type="match status" value="1"/>
</dbReference>
<evidence type="ECO:0000256" key="1">
    <source>
        <dbReference type="ARBA" id="ARBA00001947"/>
    </source>
</evidence>
<name>B5D208_PHOPM</name>